<feature type="transmembrane region" description="Helical" evidence="1">
    <location>
        <begin position="242"/>
        <end position="266"/>
    </location>
</feature>
<feature type="transmembrane region" description="Helical" evidence="1">
    <location>
        <begin position="176"/>
        <end position="197"/>
    </location>
</feature>
<feature type="transmembrane region" description="Helical" evidence="1">
    <location>
        <begin position="7"/>
        <end position="26"/>
    </location>
</feature>
<feature type="transmembrane region" description="Helical" evidence="1">
    <location>
        <begin position="332"/>
        <end position="355"/>
    </location>
</feature>
<feature type="transmembrane region" description="Helical" evidence="1">
    <location>
        <begin position="129"/>
        <end position="154"/>
    </location>
</feature>
<proteinExistence type="predicted"/>
<keyword evidence="1" id="KW-0472">Membrane</keyword>
<keyword evidence="1" id="KW-1133">Transmembrane helix</keyword>
<keyword evidence="3" id="KW-1185">Reference proteome</keyword>
<evidence type="ECO:0000313" key="3">
    <source>
        <dbReference type="Proteomes" id="UP001301958"/>
    </source>
</evidence>
<comment type="caution">
    <text evidence="2">The sequence shown here is derived from an EMBL/GenBank/DDBJ whole genome shotgun (WGS) entry which is preliminary data.</text>
</comment>
<reference evidence="2" key="1">
    <citation type="journal article" date="2023" name="Mol. Phylogenet. Evol.">
        <title>Genome-scale phylogeny and comparative genomics of the fungal order Sordariales.</title>
        <authorList>
            <person name="Hensen N."/>
            <person name="Bonometti L."/>
            <person name="Westerberg I."/>
            <person name="Brannstrom I.O."/>
            <person name="Guillou S."/>
            <person name="Cros-Aarteil S."/>
            <person name="Calhoun S."/>
            <person name="Haridas S."/>
            <person name="Kuo A."/>
            <person name="Mondo S."/>
            <person name="Pangilinan J."/>
            <person name="Riley R."/>
            <person name="LaButti K."/>
            <person name="Andreopoulos B."/>
            <person name="Lipzen A."/>
            <person name="Chen C."/>
            <person name="Yan M."/>
            <person name="Daum C."/>
            <person name="Ng V."/>
            <person name="Clum A."/>
            <person name="Steindorff A."/>
            <person name="Ohm R.A."/>
            <person name="Martin F."/>
            <person name="Silar P."/>
            <person name="Natvig D.O."/>
            <person name="Lalanne C."/>
            <person name="Gautier V."/>
            <person name="Ament-Velasquez S.L."/>
            <person name="Kruys A."/>
            <person name="Hutchinson M.I."/>
            <person name="Powell A.J."/>
            <person name="Barry K."/>
            <person name="Miller A.N."/>
            <person name="Grigoriev I.V."/>
            <person name="Debuchy R."/>
            <person name="Gladieux P."/>
            <person name="Hiltunen Thoren M."/>
            <person name="Johannesson H."/>
        </authorList>
    </citation>
    <scope>NUCLEOTIDE SEQUENCE</scope>
    <source>
        <strain evidence="2">CBS 990.96</strain>
    </source>
</reference>
<accession>A0AAN7BFP1</accession>
<protein>
    <submittedName>
        <fullName evidence="2">Uncharacterized protein</fullName>
    </submittedName>
</protein>
<gene>
    <name evidence="2" type="ORF">QBC38DRAFT_489747</name>
</gene>
<feature type="transmembrane region" description="Helical" evidence="1">
    <location>
        <begin position="209"/>
        <end position="230"/>
    </location>
</feature>
<evidence type="ECO:0000256" key="1">
    <source>
        <dbReference type="SAM" id="Phobius"/>
    </source>
</evidence>
<evidence type="ECO:0000313" key="2">
    <source>
        <dbReference type="EMBL" id="KAK4222488.1"/>
    </source>
</evidence>
<reference evidence="2" key="2">
    <citation type="submission" date="2023-05" db="EMBL/GenBank/DDBJ databases">
        <authorList>
            <consortium name="Lawrence Berkeley National Laboratory"/>
            <person name="Steindorff A."/>
            <person name="Hensen N."/>
            <person name="Bonometti L."/>
            <person name="Westerberg I."/>
            <person name="Brannstrom I.O."/>
            <person name="Guillou S."/>
            <person name="Cros-Aarteil S."/>
            <person name="Calhoun S."/>
            <person name="Haridas S."/>
            <person name="Kuo A."/>
            <person name="Mondo S."/>
            <person name="Pangilinan J."/>
            <person name="Riley R."/>
            <person name="Labutti K."/>
            <person name="Andreopoulos B."/>
            <person name="Lipzen A."/>
            <person name="Chen C."/>
            <person name="Yanf M."/>
            <person name="Daum C."/>
            <person name="Ng V."/>
            <person name="Clum A."/>
            <person name="Ohm R."/>
            <person name="Martin F."/>
            <person name="Silar P."/>
            <person name="Natvig D."/>
            <person name="Lalanne C."/>
            <person name="Gautier V."/>
            <person name="Ament-Velasquez S.L."/>
            <person name="Kruys A."/>
            <person name="Hutchinson M.I."/>
            <person name="Powell A.J."/>
            <person name="Barry K."/>
            <person name="Miller A.N."/>
            <person name="Grigoriev I.V."/>
            <person name="Debuchy R."/>
            <person name="Gladieux P."/>
            <person name="Thoren M.H."/>
            <person name="Johannesson H."/>
        </authorList>
    </citation>
    <scope>NUCLEOTIDE SEQUENCE</scope>
    <source>
        <strain evidence="2">CBS 990.96</strain>
    </source>
</reference>
<dbReference type="AlphaFoldDB" id="A0AAN7BFP1"/>
<dbReference type="Proteomes" id="UP001301958">
    <property type="component" value="Unassembled WGS sequence"/>
</dbReference>
<sequence>MSLLDYRLVRAALSLTFIVLPAYYLLLPTFHHASAELALQVPQKHAASGKIEWQEPDGTTKSIPFIQNYFWLKFLDDQFLLASVVFSPSSNGYDLIGRWQFSQFLIDVGPLYVVWLLEGWRRGNRWTPAALPAVGLYIAQLVTLGLAAPIWYFLQFTFGTSAKGLTTQQRTIQKEYVPALLFLVLGLHLGIVGLAYFSPDHSARHWWVWAWQPVPLWIGLANVVLVNTVLKLPGLWGLKDQWIFSASTLSVIVGTISLGSWALVWLKSPFSFRETFIPAVPLAQTTDLVLVSRELLQLDYLASFWATFAWMVSLFLDMYAGDIITGVEFATAVSSIPIVCIFGGPGVALLNGWWWRERKLARVDRKTTEKTE</sequence>
<keyword evidence="1" id="KW-0812">Transmembrane</keyword>
<name>A0AAN7BFP1_9PEZI</name>
<organism evidence="2 3">
    <name type="scientific">Podospora fimiseda</name>
    <dbReference type="NCBI Taxonomy" id="252190"/>
    <lineage>
        <taxon>Eukaryota</taxon>
        <taxon>Fungi</taxon>
        <taxon>Dikarya</taxon>
        <taxon>Ascomycota</taxon>
        <taxon>Pezizomycotina</taxon>
        <taxon>Sordariomycetes</taxon>
        <taxon>Sordariomycetidae</taxon>
        <taxon>Sordariales</taxon>
        <taxon>Podosporaceae</taxon>
        <taxon>Podospora</taxon>
    </lineage>
</organism>
<feature type="transmembrane region" description="Helical" evidence="1">
    <location>
        <begin position="300"/>
        <end position="320"/>
    </location>
</feature>
<dbReference type="EMBL" id="MU865469">
    <property type="protein sequence ID" value="KAK4222488.1"/>
    <property type="molecule type" value="Genomic_DNA"/>
</dbReference>